<evidence type="ECO:0000256" key="1">
    <source>
        <dbReference type="ARBA" id="ARBA00005964"/>
    </source>
</evidence>
<protein>
    <recommendedName>
        <fullName evidence="4">Carboxylesterase type B domain-containing protein</fullName>
    </recommendedName>
</protein>
<dbReference type="OrthoDB" id="3200163at2759"/>
<comment type="caution">
    <text evidence="5">The sequence shown here is derived from an EMBL/GenBank/DDBJ whole genome shotgun (WGS) entry which is preliminary data.</text>
</comment>
<dbReference type="SUPFAM" id="SSF53474">
    <property type="entry name" value="alpha/beta-Hydrolases"/>
    <property type="match status" value="1"/>
</dbReference>
<dbReference type="AlphaFoldDB" id="A0A9P0PQX6"/>
<evidence type="ECO:0000259" key="4">
    <source>
        <dbReference type="Pfam" id="PF00135"/>
    </source>
</evidence>
<evidence type="ECO:0000256" key="2">
    <source>
        <dbReference type="ARBA" id="ARBA00022729"/>
    </source>
</evidence>
<evidence type="ECO:0000256" key="3">
    <source>
        <dbReference type="ARBA" id="ARBA00023180"/>
    </source>
</evidence>
<dbReference type="Proteomes" id="UP001152888">
    <property type="component" value="Unassembled WGS sequence"/>
</dbReference>
<dbReference type="InterPro" id="IPR019819">
    <property type="entry name" value="Carboxylesterase_B_CS"/>
</dbReference>
<dbReference type="InterPro" id="IPR002018">
    <property type="entry name" value="CarbesteraseB"/>
</dbReference>
<sequence>MPPVTPSLWRSTRLADQFGSVCPQRLPDISNRTEALLDFPKSRLLLLEKLLPLLSNQSEDCLYLNLYVPRLGKNNLTTTMCTVCLLVVFAVFL</sequence>
<organism evidence="5 6">
    <name type="scientific">Acanthoscelides obtectus</name>
    <name type="common">Bean weevil</name>
    <name type="synonym">Bruchus obtectus</name>
    <dbReference type="NCBI Taxonomy" id="200917"/>
    <lineage>
        <taxon>Eukaryota</taxon>
        <taxon>Metazoa</taxon>
        <taxon>Ecdysozoa</taxon>
        <taxon>Arthropoda</taxon>
        <taxon>Hexapoda</taxon>
        <taxon>Insecta</taxon>
        <taxon>Pterygota</taxon>
        <taxon>Neoptera</taxon>
        <taxon>Endopterygota</taxon>
        <taxon>Coleoptera</taxon>
        <taxon>Polyphaga</taxon>
        <taxon>Cucujiformia</taxon>
        <taxon>Chrysomeloidea</taxon>
        <taxon>Chrysomelidae</taxon>
        <taxon>Bruchinae</taxon>
        <taxon>Bruchini</taxon>
        <taxon>Acanthoscelides</taxon>
    </lineage>
</organism>
<keyword evidence="2" id="KW-0732">Signal</keyword>
<dbReference type="InterPro" id="IPR051093">
    <property type="entry name" value="Neuroligin/BSAL"/>
</dbReference>
<name>A0A9P0PQX6_ACAOB</name>
<dbReference type="PROSITE" id="PS00941">
    <property type="entry name" value="CARBOXYLESTERASE_B_2"/>
    <property type="match status" value="1"/>
</dbReference>
<dbReference type="Pfam" id="PF00135">
    <property type="entry name" value="COesterase"/>
    <property type="match status" value="1"/>
</dbReference>
<dbReference type="Gene3D" id="3.40.50.1820">
    <property type="entry name" value="alpha/beta hydrolase"/>
    <property type="match status" value="1"/>
</dbReference>
<gene>
    <name evidence="5" type="ORF">ACAOBT_LOCUS19619</name>
</gene>
<reference evidence="5" key="1">
    <citation type="submission" date="2022-03" db="EMBL/GenBank/DDBJ databases">
        <authorList>
            <person name="Sayadi A."/>
        </authorList>
    </citation>
    <scope>NUCLEOTIDE SEQUENCE</scope>
</reference>
<dbReference type="PANTHER" id="PTHR43903">
    <property type="entry name" value="NEUROLIGIN"/>
    <property type="match status" value="1"/>
</dbReference>
<feature type="domain" description="Carboxylesterase type B" evidence="4">
    <location>
        <begin position="2"/>
        <end position="75"/>
    </location>
</feature>
<keyword evidence="3" id="KW-0325">Glycoprotein</keyword>
<dbReference type="EMBL" id="CAKOFQ010007085">
    <property type="protein sequence ID" value="CAH1990373.1"/>
    <property type="molecule type" value="Genomic_DNA"/>
</dbReference>
<proteinExistence type="inferred from homology"/>
<comment type="similarity">
    <text evidence="1">Belongs to the type-B carboxylesterase/lipase family.</text>
</comment>
<accession>A0A9P0PQX6</accession>
<keyword evidence="6" id="KW-1185">Reference proteome</keyword>
<evidence type="ECO:0000313" key="6">
    <source>
        <dbReference type="Proteomes" id="UP001152888"/>
    </source>
</evidence>
<dbReference type="InterPro" id="IPR029058">
    <property type="entry name" value="AB_hydrolase_fold"/>
</dbReference>
<evidence type="ECO:0000313" key="5">
    <source>
        <dbReference type="EMBL" id="CAH1990373.1"/>
    </source>
</evidence>